<keyword evidence="7" id="KW-0812">Transmembrane</keyword>
<dbReference type="PROSITE" id="PS51002">
    <property type="entry name" value="CYTB_NTER"/>
    <property type="match status" value="1"/>
</dbReference>
<comment type="cofactor">
    <cofactor evidence="1">
        <name>heme</name>
        <dbReference type="ChEBI" id="CHEBI:30413"/>
    </cofactor>
</comment>
<feature type="domain" description="Cytochrome b/b6 N-terminal region profile" evidence="8">
    <location>
        <begin position="45"/>
        <end position="256"/>
    </location>
</feature>
<dbReference type="CDD" id="cd00284">
    <property type="entry name" value="Cytochrome_b_N"/>
    <property type="match status" value="1"/>
</dbReference>
<accession>A0A1H6FJZ2</accession>
<dbReference type="Proteomes" id="UP000222056">
    <property type="component" value="Unassembled WGS sequence"/>
</dbReference>
<evidence type="ECO:0000256" key="7">
    <source>
        <dbReference type="SAM" id="Phobius"/>
    </source>
</evidence>
<keyword evidence="7" id="KW-0472">Membrane</keyword>
<comment type="catalytic activity">
    <reaction evidence="4">
        <text>a quinol + 2 Fe(III)-[cytochrome c](out) = a quinone + 2 Fe(II)-[cytochrome c](out) + 2 H(+)(out)</text>
        <dbReference type="Rhea" id="RHEA:11484"/>
        <dbReference type="Rhea" id="RHEA-COMP:10350"/>
        <dbReference type="Rhea" id="RHEA-COMP:14399"/>
        <dbReference type="ChEBI" id="CHEBI:15378"/>
        <dbReference type="ChEBI" id="CHEBI:24646"/>
        <dbReference type="ChEBI" id="CHEBI:29033"/>
        <dbReference type="ChEBI" id="CHEBI:29034"/>
        <dbReference type="ChEBI" id="CHEBI:132124"/>
        <dbReference type="EC" id="7.1.1.8"/>
    </reaction>
</comment>
<evidence type="ECO:0000256" key="1">
    <source>
        <dbReference type="ARBA" id="ARBA00001971"/>
    </source>
</evidence>
<dbReference type="Gene3D" id="1.20.810.10">
    <property type="entry name" value="Cytochrome Bc1 Complex, Chain C"/>
    <property type="match status" value="1"/>
</dbReference>
<dbReference type="GO" id="GO:0016491">
    <property type="term" value="F:oxidoreductase activity"/>
    <property type="evidence" value="ECO:0007669"/>
    <property type="project" value="InterPro"/>
</dbReference>
<dbReference type="RefSeq" id="WP_093116220.1">
    <property type="nucleotide sequence ID" value="NZ_FNWJ01000001.1"/>
</dbReference>
<dbReference type="EC" id="7.1.1.8" evidence="2"/>
<dbReference type="SUPFAM" id="SSF81342">
    <property type="entry name" value="Transmembrane di-heme cytochromes"/>
    <property type="match status" value="1"/>
</dbReference>
<dbReference type="GO" id="GO:0008121">
    <property type="term" value="F:quinol-cytochrome-c reductase activity"/>
    <property type="evidence" value="ECO:0007669"/>
    <property type="project" value="UniProtKB-EC"/>
</dbReference>
<evidence type="ECO:0000256" key="5">
    <source>
        <dbReference type="ARBA" id="ARBA00029568"/>
    </source>
</evidence>
<gene>
    <name evidence="9" type="ORF">SAMN02745716_0679</name>
</gene>
<sequence length="270" mass="30023">MKAPTPPLPKFARPAPPRPDERVDEAGRPVRPSLQDQAKSVGVGVTSWVEERVGLSPFLRGFLFRKVPKGTNWFYTLGSATMFAFLSQAVTGVFLAMYYEPDPTRAYESASRITNEVFLGELVRGMHRWGATVMIILIFLHMGRTFFFGAYKYPRELNWLIGVALLILTMAMGFTGYLLPFDQRSYWATVVGVNINASGPILGPYLADFLRGGAEFGAVTLSRFYAIHMMLIPGLIAALIGFHLYLVAKLGTTAPPWVKPDKKALAKREL</sequence>
<evidence type="ECO:0000313" key="10">
    <source>
        <dbReference type="Proteomes" id="UP000222056"/>
    </source>
</evidence>
<feature type="transmembrane region" description="Helical" evidence="7">
    <location>
        <begin position="159"/>
        <end position="179"/>
    </location>
</feature>
<dbReference type="GO" id="GO:0016020">
    <property type="term" value="C:membrane"/>
    <property type="evidence" value="ECO:0007669"/>
    <property type="project" value="InterPro"/>
</dbReference>
<reference evidence="10" key="1">
    <citation type="submission" date="2016-10" db="EMBL/GenBank/DDBJ databases">
        <authorList>
            <person name="Varghese N."/>
            <person name="Submissions S."/>
        </authorList>
    </citation>
    <scope>NUCLEOTIDE SEQUENCE [LARGE SCALE GENOMIC DNA]</scope>
    <source>
        <strain evidence="10">ATCC 35263</strain>
    </source>
</reference>
<dbReference type="GO" id="GO:0022904">
    <property type="term" value="P:respiratory electron transport chain"/>
    <property type="evidence" value="ECO:0007669"/>
    <property type="project" value="InterPro"/>
</dbReference>
<feature type="compositionally biased region" description="Basic and acidic residues" evidence="6">
    <location>
        <begin position="18"/>
        <end position="28"/>
    </location>
</feature>
<dbReference type="InterPro" id="IPR005797">
    <property type="entry name" value="Cyt_b/b6_N"/>
</dbReference>
<dbReference type="Pfam" id="PF00033">
    <property type="entry name" value="Cytochrome_B"/>
    <property type="match status" value="1"/>
</dbReference>
<dbReference type="PANTHER" id="PTHR19271">
    <property type="entry name" value="CYTOCHROME B"/>
    <property type="match status" value="1"/>
</dbReference>
<evidence type="ECO:0000259" key="8">
    <source>
        <dbReference type="PROSITE" id="PS51002"/>
    </source>
</evidence>
<dbReference type="InterPro" id="IPR016174">
    <property type="entry name" value="Di-haem_cyt_TM"/>
</dbReference>
<keyword evidence="10" id="KW-1185">Reference proteome</keyword>
<evidence type="ECO:0000256" key="6">
    <source>
        <dbReference type="SAM" id="MobiDB-lite"/>
    </source>
</evidence>
<evidence type="ECO:0000256" key="4">
    <source>
        <dbReference type="ARBA" id="ARBA00029351"/>
    </source>
</evidence>
<organism evidence="9 10">
    <name type="scientific">Thermoleophilum album</name>
    <dbReference type="NCBI Taxonomy" id="29539"/>
    <lineage>
        <taxon>Bacteria</taxon>
        <taxon>Bacillati</taxon>
        <taxon>Actinomycetota</taxon>
        <taxon>Thermoleophilia</taxon>
        <taxon>Thermoleophilales</taxon>
        <taxon>Thermoleophilaceae</taxon>
        <taxon>Thermoleophilum</taxon>
    </lineage>
</organism>
<protein>
    <recommendedName>
        <fullName evidence="3">Cytochrome bc1 complex cytochrome b subunit</fullName>
        <ecNumber evidence="2">7.1.1.8</ecNumber>
    </recommendedName>
    <alternativeName>
        <fullName evidence="5">Cytochrome bc1 reductase complex subunit QcrB</fullName>
    </alternativeName>
</protein>
<name>A0A1H6FJZ2_THEAL</name>
<evidence type="ECO:0000256" key="2">
    <source>
        <dbReference type="ARBA" id="ARBA00012951"/>
    </source>
</evidence>
<feature type="transmembrane region" description="Helical" evidence="7">
    <location>
        <begin position="224"/>
        <end position="248"/>
    </location>
</feature>
<evidence type="ECO:0000313" key="9">
    <source>
        <dbReference type="EMBL" id="SEH11166.1"/>
    </source>
</evidence>
<feature type="region of interest" description="Disordered" evidence="6">
    <location>
        <begin position="1"/>
        <end position="36"/>
    </location>
</feature>
<dbReference type="AlphaFoldDB" id="A0A1H6FJZ2"/>
<feature type="compositionally biased region" description="Pro residues" evidence="6">
    <location>
        <begin position="1"/>
        <end position="17"/>
    </location>
</feature>
<dbReference type="InterPro" id="IPR048259">
    <property type="entry name" value="Cytochrome_b_N_euk/bac"/>
</dbReference>
<evidence type="ECO:0000256" key="3">
    <source>
        <dbReference type="ARBA" id="ARBA00016116"/>
    </source>
</evidence>
<dbReference type="InterPro" id="IPR027387">
    <property type="entry name" value="Cytb/b6-like_sf"/>
</dbReference>
<dbReference type="PANTHER" id="PTHR19271:SF16">
    <property type="entry name" value="CYTOCHROME B"/>
    <property type="match status" value="1"/>
</dbReference>
<dbReference type="STRING" id="29539.SAMN02745716_0679"/>
<proteinExistence type="predicted"/>
<keyword evidence="7" id="KW-1133">Transmembrane helix</keyword>
<dbReference type="OrthoDB" id="9804503at2"/>
<feature type="transmembrane region" description="Helical" evidence="7">
    <location>
        <begin position="73"/>
        <end position="99"/>
    </location>
</feature>
<feature type="transmembrane region" description="Helical" evidence="7">
    <location>
        <begin position="129"/>
        <end position="147"/>
    </location>
</feature>
<dbReference type="EMBL" id="FNWJ01000001">
    <property type="protein sequence ID" value="SEH11166.1"/>
    <property type="molecule type" value="Genomic_DNA"/>
</dbReference>